<gene>
    <name evidence="2" type="ORF">DSM00_2045</name>
</gene>
<keyword evidence="3" id="KW-1185">Reference proteome</keyword>
<comment type="caution">
    <text evidence="2">The sequence shown here is derived from an EMBL/GenBank/DDBJ whole genome shotgun (WGS) entry which is preliminary data.</text>
</comment>
<organism evidence="2 3">
    <name type="scientific">Leeuwenhoekiella aequorea</name>
    <dbReference type="NCBI Taxonomy" id="283736"/>
    <lineage>
        <taxon>Bacteria</taxon>
        <taxon>Pseudomonadati</taxon>
        <taxon>Bacteroidota</taxon>
        <taxon>Flavobacteriia</taxon>
        <taxon>Flavobacteriales</taxon>
        <taxon>Flavobacteriaceae</taxon>
        <taxon>Leeuwenhoekiella</taxon>
    </lineage>
</organism>
<dbReference type="Gene3D" id="2.40.160.60">
    <property type="entry name" value="Outer membrane protein transport protein (OMPP1/FadL/TodX)"/>
    <property type="match status" value="1"/>
</dbReference>
<protein>
    <recommendedName>
        <fullName evidence="4">Long-subunit fatty acid transport protein</fullName>
    </recommendedName>
</protein>
<accession>A0A4Q0P694</accession>
<dbReference type="Proteomes" id="UP000289238">
    <property type="component" value="Unassembled WGS sequence"/>
</dbReference>
<feature type="chain" id="PRO_5020987069" description="Long-subunit fatty acid transport protein" evidence="1">
    <location>
        <begin position="23"/>
        <end position="411"/>
    </location>
</feature>
<proteinExistence type="predicted"/>
<evidence type="ECO:0008006" key="4">
    <source>
        <dbReference type="Google" id="ProtNLM"/>
    </source>
</evidence>
<evidence type="ECO:0000313" key="3">
    <source>
        <dbReference type="Proteomes" id="UP000289238"/>
    </source>
</evidence>
<name>A0A4Q0P694_9FLAO</name>
<evidence type="ECO:0000313" key="2">
    <source>
        <dbReference type="EMBL" id="RXG21981.1"/>
    </source>
</evidence>
<dbReference type="EMBL" id="QOVM01000004">
    <property type="protein sequence ID" value="RXG21981.1"/>
    <property type="molecule type" value="Genomic_DNA"/>
</dbReference>
<keyword evidence="1" id="KW-0732">Signal</keyword>
<reference evidence="2 3" key="1">
    <citation type="submission" date="2018-07" db="EMBL/GenBank/DDBJ databases">
        <title>Leeuwenhoekiella genomics.</title>
        <authorList>
            <person name="Tahon G."/>
            <person name="Willems A."/>
        </authorList>
    </citation>
    <scope>NUCLEOTIDE SEQUENCE [LARGE SCALE GENOMIC DNA]</scope>
    <source>
        <strain evidence="2 3">LMG 22550</strain>
    </source>
</reference>
<dbReference type="AlphaFoldDB" id="A0A4Q0P694"/>
<dbReference type="SUPFAM" id="SSF56935">
    <property type="entry name" value="Porins"/>
    <property type="match status" value="1"/>
</dbReference>
<feature type="signal peptide" evidence="1">
    <location>
        <begin position="1"/>
        <end position="22"/>
    </location>
</feature>
<evidence type="ECO:0000256" key="1">
    <source>
        <dbReference type="SAM" id="SignalP"/>
    </source>
</evidence>
<sequence>MQFTIMNKHILLIILLATGGLAAQTNALSNSPYSLFGAGIPNTFSTGKTNALGGAGIALKSDNSLNSLNAASLGAMPLNHFYFDIGYTSQLFNLNEGAGTSKQTNSTFSNLALAFPVTTKSAVSVVLAPYSNVGYDITGIEHSIEGSTEFYSSDVSGNGSLNSLDLNYGYAVFNNFRLGITGSYFFGKTEQTEYNTIYDYSLDIQRENRYSGYRLGMGLQYEVTEKIAIGSTVKLPSQLKTTQNSIITQDYADAITEDTSVKDFELPLEVGIGTEFKFGKSYAVYADYTRKLWSDTDQELGYGTLIDQNIFKTGLTFTPKPGSIYYWENVEYRAGLNYDTGYLNLSGADVKNYSMSVGVGLPISRSGSKLNLMYSYGQNGELANGLIRENIHSLSINFSLDGIWFVKSKYN</sequence>